<dbReference type="PROSITE" id="PS51788">
    <property type="entry name" value="CULT"/>
    <property type="match status" value="1"/>
</dbReference>
<organism evidence="3 4">
    <name type="scientific">Chlamydomonas eustigma</name>
    <dbReference type="NCBI Taxonomy" id="1157962"/>
    <lineage>
        <taxon>Eukaryota</taxon>
        <taxon>Viridiplantae</taxon>
        <taxon>Chlorophyta</taxon>
        <taxon>core chlorophytes</taxon>
        <taxon>Chlorophyceae</taxon>
        <taxon>CS clade</taxon>
        <taxon>Chlamydomonadales</taxon>
        <taxon>Chlamydomonadaceae</taxon>
        <taxon>Chlamydomonas</taxon>
    </lineage>
</organism>
<name>A0A250XCM1_9CHLO</name>
<proteinExistence type="predicted"/>
<dbReference type="Pfam" id="PF02190">
    <property type="entry name" value="LON_substr_bdg"/>
    <property type="match status" value="1"/>
</dbReference>
<comment type="caution">
    <text evidence="3">The sequence shown here is derived from an EMBL/GenBank/DDBJ whole genome shotgun (WGS) entry which is preliminary data.</text>
</comment>
<evidence type="ECO:0000259" key="1">
    <source>
        <dbReference type="PROSITE" id="PS51787"/>
    </source>
</evidence>
<dbReference type="InterPro" id="IPR046336">
    <property type="entry name" value="Lon_prtase_N_sf"/>
</dbReference>
<dbReference type="GO" id="GO:0016567">
    <property type="term" value="P:protein ubiquitination"/>
    <property type="evidence" value="ECO:0007669"/>
    <property type="project" value="UniProtKB-UniPathway"/>
</dbReference>
<evidence type="ECO:0008006" key="5">
    <source>
        <dbReference type="Google" id="ProtNLM"/>
    </source>
</evidence>
<dbReference type="EMBL" id="BEGY01000057">
    <property type="protein sequence ID" value="GAX80837.1"/>
    <property type="molecule type" value="Genomic_DNA"/>
</dbReference>
<dbReference type="SMART" id="SM00464">
    <property type="entry name" value="LON"/>
    <property type="match status" value="1"/>
</dbReference>
<gene>
    <name evidence="3" type="ORF">CEUSTIGMA_g8272.t1</name>
</gene>
<feature type="domain" description="CULT" evidence="2">
    <location>
        <begin position="299"/>
        <end position="406"/>
    </location>
</feature>
<dbReference type="PROSITE" id="PS51787">
    <property type="entry name" value="LON_N"/>
    <property type="match status" value="1"/>
</dbReference>
<feature type="domain" description="Lon N-terminal" evidence="1">
    <location>
        <begin position="80"/>
        <end position="300"/>
    </location>
</feature>
<dbReference type="PANTHER" id="PTHR46732:SF8">
    <property type="entry name" value="ATP-DEPENDENT PROTEASE LA (LON) DOMAIN PROTEIN"/>
    <property type="match status" value="1"/>
</dbReference>
<protein>
    <recommendedName>
        <fullName evidence="5">Protein cereblon</fullName>
    </recommendedName>
</protein>
<dbReference type="Gene3D" id="1.20.58.1480">
    <property type="match status" value="1"/>
</dbReference>
<dbReference type="OrthoDB" id="267517at2759"/>
<dbReference type="CDD" id="cd15777">
    <property type="entry name" value="CRBN_C_like"/>
    <property type="match status" value="1"/>
</dbReference>
<dbReference type="Proteomes" id="UP000232323">
    <property type="component" value="Unassembled WGS sequence"/>
</dbReference>
<dbReference type="UniPathway" id="UPA00143"/>
<evidence type="ECO:0000313" key="4">
    <source>
        <dbReference type="Proteomes" id="UP000232323"/>
    </source>
</evidence>
<dbReference type="STRING" id="1157962.A0A250XCM1"/>
<dbReference type="InterPro" id="IPR015947">
    <property type="entry name" value="PUA-like_sf"/>
</dbReference>
<sequence length="481" mass="53827">MAQAANETPVTNDDNENVTIQTSHFEVAEQRPASTLLQDEVIVQQQRFDPAIAARHEYIGVVEELPGGFILLEEGSVHRLPAVSLPDVVLMPGSTLPMLLSTPAELSLLNSALNQPKPRHRLFAVVYQPRWQHRAPTRMEPSSFLQDLVACTAEIRQIRRQDDGSVYIVAKGRQRIVRIKGDGQLASQAWDATNNGYHMDVRVLPEGEVHPLPLPWRQGLAHWPAWAARSQDPAWLSTRALHLCRIMLPAAVHFSGGALELSYWLAANLPLGIETRVALLQCRSSADRLHMEIDLLQEIGTVRCGACLAPVARAEDVMAMTEEGVSSVFVNSHGYVHDMATFSVVNGMSYQGRPETEHCWFPGYEWTICNCQGCYTHLGWRYKAVQPGLIPSMFWGLRRPALSNETAVPNGSGRGLKHDSPLRRHLNLLIGHGLVDSDEYEEENEWRELSPSPPRLATLHMFMARMQRALGQQFGSNWDQN</sequence>
<evidence type="ECO:0000259" key="2">
    <source>
        <dbReference type="PROSITE" id="PS51788"/>
    </source>
</evidence>
<dbReference type="SUPFAM" id="SSF88697">
    <property type="entry name" value="PUA domain-like"/>
    <property type="match status" value="1"/>
</dbReference>
<accession>A0A250XCM1</accession>
<dbReference type="InterPro" id="IPR034750">
    <property type="entry name" value="CULT"/>
</dbReference>
<dbReference type="InterPro" id="IPR003111">
    <property type="entry name" value="Lon_prtase_N"/>
</dbReference>
<dbReference type="PANTHER" id="PTHR46732">
    <property type="entry name" value="ATP-DEPENDENT PROTEASE LA (LON) DOMAIN PROTEIN"/>
    <property type="match status" value="1"/>
</dbReference>
<dbReference type="FunFam" id="2.170.150.20:FF:000007">
    <property type="entry name" value="Protein cereblon"/>
    <property type="match status" value="1"/>
</dbReference>
<evidence type="ECO:0000313" key="3">
    <source>
        <dbReference type="EMBL" id="GAX80837.1"/>
    </source>
</evidence>
<dbReference type="Gene3D" id="2.30.130.40">
    <property type="entry name" value="LON domain-like"/>
    <property type="match status" value="1"/>
</dbReference>
<dbReference type="Gene3D" id="2.170.150.20">
    <property type="entry name" value="Peptide methionine sulfoxide reductase"/>
    <property type="match status" value="1"/>
</dbReference>
<reference evidence="3 4" key="1">
    <citation type="submission" date="2017-08" db="EMBL/GenBank/DDBJ databases">
        <title>Acidophilic green algal genome provides insights into adaptation to an acidic environment.</title>
        <authorList>
            <person name="Hirooka S."/>
            <person name="Hirose Y."/>
            <person name="Kanesaki Y."/>
            <person name="Higuchi S."/>
            <person name="Fujiwara T."/>
            <person name="Onuma R."/>
            <person name="Era A."/>
            <person name="Ohbayashi R."/>
            <person name="Uzuka A."/>
            <person name="Nozaki H."/>
            <person name="Yoshikawa H."/>
            <person name="Miyagishima S.Y."/>
        </authorList>
    </citation>
    <scope>NUCLEOTIDE SEQUENCE [LARGE SCALE GENOMIC DNA]</scope>
    <source>
        <strain evidence="3 4">NIES-2499</strain>
    </source>
</reference>
<keyword evidence="4" id="KW-1185">Reference proteome</keyword>
<dbReference type="AlphaFoldDB" id="A0A250XCM1"/>